<keyword evidence="3" id="KW-1185">Reference proteome</keyword>
<dbReference type="Proteomes" id="UP000830115">
    <property type="component" value="Chromosome"/>
</dbReference>
<organism evidence="2 3">
    <name type="scientific">Streptomyces halobius</name>
    <dbReference type="NCBI Taxonomy" id="2879846"/>
    <lineage>
        <taxon>Bacteria</taxon>
        <taxon>Bacillati</taxon>
        <taxon>Actinomycetota</taxon>
        <taxon>Actinomycetes</taxon>
        <taxon>Kitasatosporales</taxon>
        <taxon>Streptomycetaceae</taxon>
        <taxon>Streptomyces</taxon>
    </lineage>
</organism>
<feature type="compositionally biased region" description="Polar residues" evidence="1">
    <location>
        <begin position="1"/>
        <end position="10"/>
    </location>
</feature>
<dbReference type="RefSeq" id="WP_248861362.1">
    <property type="nucleotide sequence ID" value="NZ_CP086322.1"/>
</dbReference>
<evidence type="ECO:0000256" key="1">
    <source>
        <dbReference type="SAM" id="MobiDB-lite"/>
    </source>
</evidence>
<evidence type="ECO:0000313" key="3">
    <source>
        <dbReference type="Proteomes" id="UP000830115"/>
    </source>
</evidence>
<reference evidence="2" key="1">
    <citation type="submission" date="2021-10" db="EMBL/GenBank/DDBJ databases">
        <title>Streptomyces nigrumlapis sp.nov.,an antimicrobial producing actinobacterium isolated from Black Gobi rocks.</title>
        <authorList>
            <person name="Wen Y."/>
            <person name="Zhang W."/>
            <person name="Liu X.G."/>
        </authorList>
    </citation>
    <scope>NUCLEOTIDE SEQUENCE</scope>
    <source>
        <strain evidence="2">ST13-2-2</strain>
    </source>
</reference>
<feature type="compositionally biased region" description="Low complexity" evidence="1">
    <location>
        <begin position="17"/>
        <end position="40"/>
    </location>
</feature>
<accession>A0ABY4LYR5</accession>
<evidence type="ECO:0000313" key="2">
    <source>
        <dbReference type="EMBL" id="UQA90621.1"/>
    </source>
</evidence>
<sequence length="171" mass="19043">MKPLLSPTSRNHLRCRTTSSTSTAGPAPSSPPSASGTAPSRNSTQQAALLGISRDLDLDYYSVRRYARTENVDELLVKVTQHRTKPDDYKPYIYRRFTEGCDNARQLFREVLDQGLPGERTTVSRYVRLLREGMVTTPPPPAQTRCTLHTRIRPTRLASAPIPSQASPAPH</sequence>
<dbReference type="EMBL" id="CP086322">
    <property type="protein sequence ID" value="UQA90621.1"/>
    <property type="molecule type" value="Genomic_DNA"/>
</dbReference>
<gene>
    <name evidence="2" type="ORF">K9S39_00750</name>
</gene>
<protein>
    <submittedName>
        <fullName evidence="2">Uncharacterized protein</fullName>
    </submittedName>
</protein>
<feature type="region of interest" description="Disordered" evidence="1">
    <location>
        <begin position="1"/>
        <end position="44"/>
    </location>
</feature>
<proteinExistence type="predicted"/>
<name>A0ABY4LYR5_9ACTN</name>